<dbReference type="GO" id="GO:0008017">
    <property type="term" value="F:microtubule binding"/>
    <property type="evidence" value="ECO:0007669"/>
    <property type="project" value="TreeGrafter"/>
</dbReference>
<feature type="domain" description="J" evidence="10">
    <location>
        <begin position="2612"/>
        <end position="2676"/>
    </location>
</feature>
<feature type="domain" description="PDZ" evidence="11">
    <location>
        <begin position="3271"/>
        <end position="3346"/>
    </location>
</feature>
<dbReference type="Pfam" id="PF03451">
    <property type="entry name" value="HELP"/>
    <property type="match status" value="1"/>
</dbReference>
<dbReference type="PRINTS" id="PR00625">
    <property type="entry name" value="JDOMAIN"/>
</dbReference>
<organism evidence="12 13">
    <name type="scientific">Albugo candida</name>
    <dbReference type="NCBI Taxonomy" id="65357"/>
    <lineage>
        <taxon>Eukaryota</taxon>
        <taxon>Sar</taxon>
        <taxon>Stramenopiles</taxon>
        <taxon>Oomycota</taxon>
        <taxon>Peronosporomycetes</taxon>
        <taxon>Albuginales</taxon>
        <taxon>Albuginaceae</taxon>
        <taxon>Albugo</taxon>
    </lineage>
</organism>
<dbReference type="InterPro" id="IPR036034">
    <property type="entry name" value="PDZ_sf"/>
</dbReference>
<dbReference type="PROSITE" id="PS50106">
    <property type="entry name" value="PDZ"/>
    <property type="match status" value="3"/>
</dbReference>
<feature type="region of interest" description="Disordered" evidence="9">
    <location>
        <begin position="2556"/>
        <end position="2597"/>
    </location>
</feature>
<dbReference type="SMART" id="SM00271">
    <property type="entry name" value="DnaJ"/>
    <property type="match status" value="1"/>
</dbReference>
<dbReference type="InterPro" id="IPR011992">
    <property type="entry name" value="EF-hand-dom_pair"/>
</dbReference>
<feature type="region of interest" description="Disordered" evidence="9">
    <location>
        <begin position="2824"/>
        <end position="2919"/>
    </location>
</feature>
<evidence type="ECO:0000256" key="8">
    <source>
        <dbReference type="SAM" id="Coils"/>
    </source>
</evidence>
<dbReference type="Pfam" id="PF00226">
    <property type="entry name" value="DnaJ"/>
    <property type="match status" value="1"/>
</dbReference>
<feature type="repeat" description="TPR" evidence="7">
    <location>
        <begin position="2513"/>
        <end position="2546"/>
    </location>
</feature>
<dbReference type="InterPro" id="IPR018247">
    <property type="entry name" value="EF_Hand_1_Ca_BS"/>
</dbReference>
<feature type="region of interest" description="Disordered" evidence="9">
    <location>
        <begin position="2715"/>
        <end position="2736"/>
    </location>
</feature>
<dbReference type="Pfam" id="PF23414">
    <property type="entry name" value="Beta-prop_EML_2"/>
    <property type="match status" value="3"/>
</dbReference>
<keyword evidence="8" id="KW-0175">Coiled coil</keyword>
<dbReference type="Proteomes" id="UP000053237">
    <property type="component" value="Unassembled WGS sequence"/>
</dbReference>
<feature type="compositionally biased region" description="Basic residues" evidence="9">
    <location>
        <begin position="2870"/>
        <end position="2891"/>
    </location>
</feature>
<evidence type="ECO:0000256" key="3">
    <source>
        <dbReference type="ARBA" id="ARBA00022737"/>
    </source>
</evidence>
<dbReference type="InterPro" id="IPR018253">
    <property type="entry name" value="DnaJ_domain_CS"/>
</dbReference>
<keyword evidence="5" id="KW-0106">Calcium</keyword>
<evidence type="ECO:0000256" key="1">
    <source>
        <dbReference type="ARBA" id="ARBA00004389"/>
    </source>
</evidence>
<dbReference type="PANTHER" id="PTHR13720:SF33">
    <property type="entry name" value="HELP DOMAIN-CONTAINING PROTEIN"/>
    <property type="match status" value="1"/>
</dbReference>
<dbReference type="InterPro" id="IPR015943">
    <property type="entry name" value="WD40/YVTN_repeat-like_dom_sf"/>
</dbReference>
<evidence type="ECO:0000256" key="4">
    <source>
        <dbReference type="ARBA" id="ARBA00022824"/>
    </source>
</evidence>
<dbReference type="PROSITE" id="PS50294">
    <property type="entry name" value="WD_REPEATS_REGION"/>
    <property type="match status" value="1"/>
</dbReference>
<keyword evidence="2 6" id="KW-0853">WD repeat</keyword>
<dbReference type="Gene3D" id="2.130.10.10">
    <property type="entry name" value="YVTN repeat-like/Quinoprotein amine dehydrogenase"/>
    <property type="match status" value="6"/>
</dbReference>
<evidence type="ECO:0000313" key="13">
    <source>
        <dbReference type="Proteomes" id="UP000053237"/>
    </source>
</evidence>
<dbReference type="InterPro" id="IPR001680">
    <property type="entry name" value="WD40_rpt"/>
</dbReference>
<feature type="region of interest" description="Disordered" evidence="9">
    <location>
        <begin position="2671"/>
        <end position="2690"/>
    </location>
</feature>
<feature type="compositionally biased region" description="Polar residues" evidence="9">
    <location>
        <begin position="2675"/>
        <end position="2688"/>
    </location>
</feature>
<feature type="region of interest" description="Disordered" evidence="9">
    <location>
        <begin position="2991"/>
        <end position="3036"/>
    </location>
</feature>
<dbReference type="Pfam" id="PF23409">
    <property type="entry name" value="Beta-prop_EML"/>
    <property type="match status" value="3"/>
</dbReference>
<dbReference type="SMART" id="SM00320">
    <property type="entry name" value="WD40"/>
    <property type="match status" value="28"/>
</dbReference>
<evidence type="ECO:0000256" key="5">
    <source>
        <dbReference type="ARBA" id="ARBA00022837"/>
    </source>
</evidence>
<dbReference type="InterPro" id="IPR055442">
    <property type="entry name" value="Beta-prop_EML-like_2nd"/>
</dbReference>
<feature type="coiled-coil region" evidence="8">
    <location>
        <begin position="271"/>
        <end position="298"/>
    </location>
</feature>
<dbReference type="SMART" id="SM00228">
    <property type="entry name" value="PDZ"/>
    <property type="match status" value="4"/>
</dbReference>
<evidence type="ECO:0000256" key="6">
    <source>
        <dbReference type="PROSITE-ProRule" id="PRU00221"/>
    </source>
</evidence>
<feature type="repeat" description="WD" evidence="6">
    <location>
        <begin position="2203"/>
        <end position="2237"/>
    </location>
</feature>
<evidence type="ECO:0000259" key="10">
    <source>
        <dbReference type="PROSITE" id="PS50076"/>
    </source>
</evidence>
<keyword evidence="4" id="KW-0256">Endoplasmic reticulum</keyword>
<keyword evidence="13" id="KW-1185">Reference proteome</keyword>
<dbReference type="PROSITE" id="PS50076">
    <property type="entry name" value="DNAJ_2"/>
    <property type="match status" value="1"/>
</dbReference>
<dbReference type="Gene3D" id="2.30.42.10">
    <property type="match status" value="3"/>
</dbReference>
<feature type="compositionally biased region" description="Polar residues" evidence="9">
    <location>
        <begin position="2909"/>
        <end position="2919"/>
    </location>
</feature>
<dbReference type="GO" id="GO:0005789">
    <property type="term" value="C:endoplasmic reticulum membrane"/>
    <property type="evidence" value="ECO:0007669"/>
    <property type="project" value="UniProtKB-SubCell"/>
</dbReference>
<dbReference type="CDD" id="cd00136">
    <property type="entry name" value="PDZ_canonical"/>
    <property type="match status" value="2"/>
</dbReference>
<dbReference type="InterPro" id="IPR050630">
    <property type="entry name" value="WD_repeat_EMAP"/>
</dbReference>
<feature type="compositionally biased region" description="Acidic residues" evidence="9">
    <location>
        <begin position="2842"/>
        <end position="2853"/>
    </location>
</feature>
<proteinExistence type="predicted"/>
<feature type="compositionally biased region" description="Basic and acidic residues" evidence="9">
    <location>
        <begin position="3014"/>
        <end position="3028"/>
    </location>
</feature>
<comment type="subcellular location">
    <subcellularLocation>
        <location evidence="1">Endoplasmic reticulum membrane</location>
        <topology evidence="1">Single-pass membrane protein</topology>
    </subcellularLocation>
</comment>
<dbReference type="InterPro" id="IPR019775">
    <property type="entry name" value="WD40_repeat_CS"/>
</dbReference>
<dbReference type="InterPro" id="IPR005108">
    <property type="entry name" value="HELP"/>
</dbReference>
<feature type="domain" description="PDZ" evidence="11">
    <location>
        <begin position="3530"/>
        <end position="3608"/>
    </location>
</feature>
<dbReference type="InterPro" id="IPR001478">
    <property type="entry name" value="PDZ"/>
</dbReference>
<dbReference type="SUPFAM" id="SSF50156">
    <property type="entry name" value="PDZ domain-like"/>
    <property type="match status" value="4"/>
</dbReference>
<feature type="compositionally biased region" description="Polar residues" evidence="9">
    <location>
        <begin position="2824"/>
        <end position="2837"/>
    </location>
</feature>
<feature type="repeat" description="WD" evidence="6">
    <location>
        <begin position="807"/>
        <end position="839"/>
    </location>
</feature>
<feature type="repeat" description="WD" evidence="6">
    <location>
        <begin position="1428"/>
        <end position="1457"/>
    </location>
</feature>
<comment type="caution">
    <text evidence="12">The sequence shown here is derived from an EMBL/GenBank/DDBJ whole genome shotgun (WGS) entry which is preliminary data.</text>
</comment>
<feature type="compositionally biased region" description="Basic and acidic residues" evidence="9">
    <location>
        <begin position="2586"/>
        <end position="2596"/>
    </location>
</feature>
<dbReference type="EMBL" id="CAIX01000006">
    <property type="protein sequence ID" value="CCI40167.1"/>
    <property type="molecule type" value="Genomic_DNA"/>
</dbReference>
<dbReference type="SUPFAM" id="SSF47473">
    <property type="entry name" value="EF-hand"/>
    <property type="match status" value="1"/>
</dbReference>
<feature type="compositionally biased region" description="Basic residues" evidence="9">
    <location>
        <begin position="2715"/>
        <end position="2725"/>
    </location>
</feature>
<evidence type="ECO:0000313" key="12">
    <source>
        <dbReference type="EMBL" id="CCI40167.1"/>
    </source>
</evidence>
<feature type="repeat" description="WD" evidence="6">
    <location>
        <begin position="963"/>
        <end position="1005"/>
    </location>
</feature>
<dbReference type="PANTHER" id="PTHR13720">
    <property type="entry name" value="WD-40 REPEAT PROTEIN"/>
    <property type="match status" value="1"/>
</dbReference>
<dbReference type="InterPro" id="IPR015399">
    <property type="entry name" value="DUF1977_DnaJ-like"/>
</dbReference>
<protein>
    <submittedName>
        <fullName evidence="12">Uncharacterized protein</fullName>
    </submittedName>
</protein>
<dbReference type="Gene3D" id="1.10.287.110">
    <property type="entry name" value="DnaJ domain"/>
    <property type="match status" value="1"/>
</dbReference>
<keyword evidence="7" id="KW-0802">TPR repeat</keyword>
<dbReference type="PROSITE" id="PS50082">
    <property type="entry name" value="WD_REPEATS_2"/>
    <property type="match status" value="5"/>
</dbReference>
<name>A0A024G1H2_9STRA</name>
<dbReference type="InterPro" id="IPR019734">
    <property type="entry name" value="TPR_rpt"/>
</dbReference>
<dbReference type="CDD" id="cd06257">
    <property type="entry name" value="DnaJ"/>
    <property type="match status" value="1"/>
</dbReference>
<dbReference type="PROSITE" id="PS00636">
    <property type="entry name" value="DNAJ_1"/>
    <property type="match status" value="1"/>
</dbReference>
<dbReference type="Gene3D" id="1.10.238.10">
    <property type="entry name" value="EF-hand"/>
    <property type="match status" value="1"/>
</dbReference>
<dbReference type="InterPro" id="IPR001623">
    <property type="entry name" value="DnaJ_domain"/>
</dbReference>
<dbReference type="PROSITE" id="PS50005">
    <property type="entry name" value="TPR"/>
    <property type="match status" value="1"/>
</dbReference>
<keyword evidence="3" id="KW-0677">Repeat</keyword>
<feature type="domain" description="PDZ" evidence="11">
    <location>
        <begin position="3414"/>
        <end position="3488"/>
    </location>
</feature>
<dbReference type="FunFam" id="2.130.10.10:FF:000320">
    <property type="entry name" value="echinoderm microtubule-associated protein-like 6"/>
    <property type="match status" value="1"/>
</dbReference>
<dbReference type="Pfam" id="PF09320">
    <property type="entry name" value="DUF1977"/>
    <property type="match status" value="1"/>
</dbReference>
<dbReference type="GO" id="GO:0005929">
    <property type="term" value="C:cilium"/>
    <property type="evidence" value="ECO:0007669"/>
    <property type="project" value="UniProtKB-ARBA"/>
</dbReference>
<dbReference type="OrthoDB" id="47802at2759"/>
<reference evidence="12 13" key="1">
    <citation type="submission" date="2012-05" db="EMBL/GenBank/DDBJ databases">
        <title>Recombination and specialization in a pathogen metapopulation.</title>
        <authorList>
            <person name="Gardiner A."/>
            <person name="Kemen E."/>
            <person name="Schultz-Larsen T."/>
            <person name="MacLean D."/>
            <person name="Van Oosterhout C."/>
            <person name="Jones J.D.G."/>
        </authorList>
    </citation>
    <scope>NUCLEOTIDE SEQUENCE [LARGE SCALE GENOMIC DNA]</scope>
    <source>
        <strain evidence="12 13">Ac Nc2</strain>
    </source>
</reference>
<evidence type="ECO:0000256" key="9">
    <source>
        <dbReference type="SAM" id="MobiDB-lite"/>
    </source>
</evidence>
<evidence type="ECO:0000256" key="7">
    <source>
        <dbReference type="PROSITE-ProRule" id="PRU00339"/>
    </source>
</evidence>
<dbReference type="SUPFAM" id="SSF50978">
    <property type="entry name" value="WD40 repeat-like"/>
    <property type="match status" value="6"/>
</dbReference>
<dbReference type="InParanoid" id="A0A024G1H2"/>
<dbReference type="STRING" id="65357.A0A024G1H2"/>
<dbReference type="PROSITE" id="PS00678">
    <property type="entry name" value="WD_REPEATS_1"/>
    <property type="match status" value="1"/>
</dbReference>
<feature type="region of interest" description="Disordered" evidence="9">
    <location>
        <begin position="3493"/>
        <end position="3516"/>
    </location>
</feature>
<dbReference type="InterPro" id="IPR036869">
    <property type="entry name" value="J_dom_sf"/>
</dbReference>
<gene>
    <name evidence="12" type="ORF">BN9_009510</name>
</gene>
<dbReference type="InterPro" id="IPR055439">
    <property type="entry name" value="Beta-prop_EML_1st"/>
</dbReference>
<dbReference type="SUPFAM" id="SSF46565">
    <property type="entry name" value="Chaperone J-domain"/>
    <property type="match status" value="1"/>
</dbReference>
<evidence type="ECO:0000256" key="2">
    <source>
        <dbReference type="ARBA" id="ARBA00022574"/>
    </source>
</evidence>
<feature type="repeat" description="WD" evidence="6">
    <location>
        <begin position="2094"/>
        <end position="2131"/>
    </location>
</feature>
<sequence length="3708" mass="413830">MGNLIESAISDPSCVVLEEAIRPFDHLHLDEIKAYWWSFYQNASSFALTKSELCLLCSQARTLIHQNAITKDLSDNTEDLFSLFTKILSIEDDRFEQCQKFNEESRRIYRDEDSTHKSIDAMEFLSAIIMLAGISVKEKVSLLFDSWDMSEDGTLEMDEFIISFKSTLYGLSKILMLTDPTKKKHSTSKSISFETFSCRLDEEEVCDFAQALFMKLTKHKHPDCTISRSEFEQLCLQTPKLRAIFYVMDRGTAQHMPEDIKSHDFQEENDISGISSECQQLEDILQEAEERRKNSVYQNDSIDPSNDSGDEFMAVKPWKGAVVAPTKLPKLDASAPSISLQLEHVFGYNASLRNNVRYIPSSLNEITFPAAATSIVLDISSNKQRHHVAHTDDIISYCVHPVSPLVASGEIGKLPKIIIWDAITMQSICILKGYHEKGVLQLAFVSPNSTLNNVRTKIDRLISIGADTDHKIGIYESQDQWKTATLAFCSKGNKALVCHIAPSTDGREWISCGDKYIEFWGIKGSDTNKYTCKKAIFKKKGNLQPFLVAQYIDKSSAVIGTADGHLYHFRDHELVHVVLASRNGTVKKNYSAVNSLYATCAQHSRKDEKKVVVSGSSDGSICVWSETLQLVSGPFMLDQVLLHDVEVLQRYPRYKAIRSISLSHDHKKLLVGTHAAEIYELNASTGRNLSPDAILKAHFQGELWGLAVNPTNPDQCCTTGDDYTLRIWDLQKCTQLRSVCLNRISRACTYSHDGRFIALGSSDTYTSSNSFQTRRGESSRSDTATRSNMAIVVFNASNLSIFCAPTKSGVKRSITDIKFSPNDRILIVTSHDGSIHLYDALSSFREIFAFRRHTSSVLHADFSSDGDYIASLSSGYEMLFMKCSTGKQIGNASQFRDEKWHTLTCPLGFWGVQGIWPLYSDGSDINAVDRSNGLTMIATADDYGFVKIFRYPCAIEHSSFVQLRGHSSHVTNVKWSTSDHLLLSTGGRDCSIFVWKHESVDTALSKRLCLNEYKPARSETDNESPTSSLVDSYPYLSNELDDIGVEDVGDEFMAIKPWMGAIVPPSKSSSQDPISPNVELELSHIHGYQAQQARNNARYDKSGNIVYHAAAVGIIYDTSQQTQRFMKSHNDDIIALCSHADGVLFATSQMGKKPSIFVWSSLLEKTPPLCLEGFHQRAVNAICFCSDKHKLGSVGMDDDHSIAIYNYVNRQLVSSARGDRNQVFSIAYNANSEEWITCGVKHIRFWKEQGKNLTSKKAIFQRSPGNTKKSHHKEVKRVPADSFECAAVFDKAVIIGGSDGCLYQFISASHEVNDIISAHSSNVYALYVNNESLFSGSKDGIIHRRDAKMTLLQTIDLNILLAKSSESSQTFYDVSVRSLCTRAMGLGSIKTTQLLVGTGGSDLLELNISSDRTKISRIVTRGHSRQEVWGLAMHPNRLEYVTAGDDQTLRVWSLNTGLKGSQTSCQIRSTRLGAMARACAITTVTDYCQSKQIDIVAVGFGGRNIASSAQSRKSHDGRSFTSCSQDCIGAVTILSYNDLNKRIGFEKLSKQSISEIKFSPNGQILAIGSHDHNIYLFKVSVTKDSIIKLTRAGVFAKHQSYITHFDFSEDSQHLQSNCGAYELLYSKASSGQHVTSATSMRDVNWATWTCTLGWPVQGIWPPCSDGTDINAVSRNNKTKRGAWIVTGDDFGLVKMHRYPCLIKGSSVTVNRGHSSHVTNVRWSVNDDYVISIGGLDRTVMEWRVMKKSDEDKKLLRQPETIGQEPFFSNTWNEDPIEEPSSAPIPGADFNRSSTSDLFGEDNAGDEFLAVKPWMGAIVPPSNIPVANIQEPNVRVKLDWVYGYQCEIAKQNVYYNHVQEVSGKLSHDDFRSEIVYHTAAVGVIYDPKMHCQKHHLGHKDDILCLVGSPHGGALHHGLVATGERGRRPRIRIWDAHTATLQSEFCSNIHSRGILSLAYNLAMTFLLSVGDEDDHSLVLWADQSQGPWKIVRPIASGKGEKARHHFAFFLEMKEENQIRIVTGGEKHVLVWHMEGKTLVYKRGKVGRRGALQSFPCGCSFRAENTSSSQSDRGMFVTGTGSGELYIWAGEELQKVVKGHSGSVDVVSASTNTSSDNKIILASGGRDGKIILWDRQMQGIKSCDISTINMGVVRASIRSLCFHRTNKRILVGTASSDILELDLDAFGNNNAISHKLLVSGHFLHEVWGLAVHPRLQICATAGDDKTLRVWDLDARRLTRLYSLPYHARACAYSPDGKYFAIGFGSDNSNVMRKPTTTKSAGAQKALAPVGEGSVMVVTVTEGAASTQSTLDLIHPLLLDRPAREWISDIKFSPCCHFLAVGSHDNNIYIYHLQYSANSVRIKRHKTFRKHHSYITHLDFSKDSSYLQSNCGAYELLFCDVATGEHVKSASKLRNTNWATWTCTLGWPVQGIWPEFADGTDVNAVCVSSSKLLLATAEDSGKLKVFRYPCTIKGAKAIEMTGHSSHISNVRFSMDDKYILSIGADRGSIMEMNKDEAEKCRDLGIKYLQESSYQKAVKFFDKSIRLYPLPGVEALRYRAKQETERAQHAHSAPGRNSTGNDIRNRHTHKRSNEDFKEKPYTADQTRIVQKIRACKTHYEVLSVSKTASEAEVKKAYRKLALKLHPDKNSAPGAEEAFKAVGKAFAVLSDQEKKSHYDQYGSQGSEASQNSQRRAYYEDDISPEDIFNMFFGGGFRTPRRTHVRPRHAHHTANSNSADNQQRPGYSQLVQFLPLLLIFLVSLLMVPPTPETPFSLYPTGKYNIERSTSMSNIASGISYYVDPSFEQKYTHHWRDLSRIERMVQQSYASTLAETSEMENSSAGVNEFSESEEDFESDSDYNERENELNEPPTPATAKKKSKEKKRISTCQKKSKGRSKSGDKLLSGSKGKRASHKTTCTDGGTEQQIEEKIIRRLKKQEESRIALAIEQRMKEAKANWQDEEMNRIMLDMRTRLEGEGVQDPVIAVKTTRDRNTIEANNGKTEYSAIPEPKRHSKPEQSSIKHEKADNKMDVKAESPPPPPWNNTCPAFKALRVVVWKHTFLPHIEFRADSKTGIWNRITQLDADESFDHIARGDQLIFLNGIAIDQEVRSQRDLENMIATSKPPLMMKFQAQHSDDGKVRDYTITWVNGPLGVTLKDDCTAEKVPIVNRLTRKAGSVAVKHNIAIGDILVAINNIDTIQLGCSLSMSILKKVQLPATLRFRGVGGVITEAEPTTAQHIPKSELNVTGTHEHHEKTAKFKVRESILRPSDYEISWGNGPLGLTIIPGLTENDPPVIKNVTGTGTSPGIESAQIGDYLVSINSQSVEGIPFNKIVMLLKTAHKPVKLRFRITTEEDRVRQSEQFVAQNRKVGPVNPSAEFIKQHSIPDVISSTREPREKVPLRAESLPSMERDIYNLVWGSGPLGLTIDTIPNHKIAYIKRIGNEGAASILTQDCIGDELTHINDLNIRHLDFPQVIQQLKIVPRPVTLRFRKDHSVHTATASSASYTNHPSPHRYHSGNVPPSSTTGALYEVIWREGHTLGLSLHSADECSEFPYITRVTGSGSAAHLPKSVVGDRLISVLGYSVHCRDRSFDEMMNMLKTMPKPISLKFQSTSGILPHREPAEPALVAASPDTHQPEQSVNRRISPLDMRRDDSNENSHSDAAHISTTNGLLKQDSNRFVVEEEKFSTMHAPFLVQNKLSTNRRQRMLKGLKK</sequence>
<dbReference type="InterPro" id="IPR036322">
    <property type="entry name" value="WD40_repeat_dom_sf"/>
</dbReference>
<dbReference type="PROSITE" id="PS00018">
    <property type="entry name" value="EF_HAND_1"/>
    <property type="match status" value="1"/>
</dbReference>
<accession>A0A024G1H2</accession>
<evidence type="ECO:0000259" key="11">
    <source>
        <dbReference type="PROSITE" id="PS50106"/>
    </source>
</evidence>